<dbReference type="EMBL" id="JANGCH010000025">
    <property type="protein sequence ID" value="MCQ5122696.1"/>
    <property type="molecule type" value="Genomic_DNA"/>
</dbReference>
<protein>
    <recommendedName>
        <fullName evidence="4">Secreted protein</fullName>
    </recommendedName>
</protein>
<sequence>MSIIKEILKEVVLSVMVALSAYAQPSVPPTALDPASFSSEIGVIDQLVADYNTYKNHVFHYRQMTQAEQGYRVVYQREDGVQADFLFRKDESLKEFRIFAYTEAGKKLCDEGVDVGSMLAFSIFQYSLAPANHYDLMKLFSDWNQNQTVTLEDPNLGALRITQSKGAHVITMQLPKQRAEIVGKPF</sequence>
<reference evidence="2 3" key="1">
    <citation type="submission" date="2022-06" db="EMBL/GenBank/DDBJ databases">
        <title>Isolation of gut microbiota from human fecal samples.</title>
        <authorList>
            <person name="Pamer E.G."/>
            <person name="Barat B."/>
            <person name="Waligurski E."/>
            <person name="Medina S."/>
            <person name="Paddock L."/>
            <person name="Mostad J."/>
        </authorList>
    </citation>
    <scope>NUCLEOTIDE SEQUENCE [LARGE SCALE GENOMIC DNA]</scope>
    <source>
        <strain evidence="2 3">DFI.6.1</strain>
    </source>
</reference>
<evidence type="ECO:0000256" key="1">
    <source>
        <dbReference type="SAM" id="SignalP"/>
    </source>
</evidence>
<proteinExistence type="predicted"/>
<dbReference type="RefSeq" id="WP_178200412.1">
    <property type="nucleotide sequence ID" value="NZ_CALVCM010000025.1"/>
</dbReference>
<accession>A0ABT1SN89</accession>
<organism evidence="2 3">
    <name type="scientific">Massilicoli timonensis</name>
    <dbReference type="NCBI Taxonomy" id="2015901"/>
    <lineage>
        <taxon>Bacteria</taxon>
        <taxon>Bacillati</taxon>
        <taxon>Bacillota</taxon>
        <taxon>Erysipelotrichia</taxon>
        <taxon>Erysipelotrichales</taxon>
        <taxon>Erysipelotrichaceae</taxon>
        <taxon>Massilicoli</taxon>
    </lineage>
</organism>
<gene>
    <name evidence="2" type="ORF">NE663_10585</name>
</gene>
<evidence type="ECO:0000313" key="3">
    <source>
        <dbReference type="Proteomes" id="UP001524435"/>
    </source>
</evidence>
<comment type="caution">
    <text evidence="2">The sequence shown here is derived from an EMBL/GenBank/DDBJ whole genome shotgun (WGS) entry which is preliminary data.</text>
</comment>
<keyword evidence="1" id="KW-0732">Signal</keyword>
<name>A0ABT1SN89_9FIRM</name>
<keyword evidence="3" id="KW-1185">Reference proteome</keyword>
<feature type="signal peptide" evidence="1">
    <location>
        <begin position="1"/>
        <end position="23"/>
    </location>
</feature>
<evidence type="ECO:0008006" key="4">
    <source>
        <dbReference type="Google" id="ProtNLM"/>
    </source>
</evidence>
<evidence type="ECO:0000313" key="2">
    <source>
        <dbReference type="EMBL" id="MCQ5122696.1"/>
    </source>
</evidence>
<feature type="chain" id="PRO_5046349483" description="Secreted protein" evidence="1">
    <location>
        <begin position="24"/>
        <end position="186"/>
    </location>
</feature>
<dbReference type="Proteomes" id="UP001524435">
    <property type="component" value="Unassembled WGS sequence"/>
</dbReference>